<reference evidence="2 3" key="1">
    <citation type="journal article" date="2015" name="Genome Biol. Evol.">
        <title>Comparative Genomics of a Bacterivorous Green Alga Reveals Evolutionary Causalities and Consequences of Phago-Mixotrophic Mode of Nutrition.</title>
        <authorList>
            <person name="Burns J.A."/>
            <person name="Paasch A."/>
            <person name="Narechania A."/>
            <person name="Kim E."/>
        </authorList>
    </citation>
    <scope>NUCLEOTIDE SEQUENCE [LARGE SCALE GENOMIC DNA]</scope>
    <source>
        <strain evidence="2 3">PLY_AMNH</strain>
    </source>
</reference>
<evidence type="ECO:0000256" key="1">
    <source>
        <dbReference type="SAM" id="MobiDB-lite"/>
    </source>
</evidence>
<evidence type="ECO:0000313" key="2">
    <source>
        <dbReference type="EMBL" id="KAK3236159.1"/>
    </source>
</evidence>
<proteinExistence type="predicted"/>
<comment type="caution">
    <text evidence="2">The sequence shown here is derived from an EMBL/GenBank/DDBJ whole genome shotgun (WGS) entry which is preliminary data.</text>
</comment>
<feature type="compositionally biased region" description="Low complexity" evidence="1">
    <location>
        <begin position="137"/>
        <end position="153"/>
    </location>
</feature>
<name>A0AAE0BHL5_9CHLO</name>
<feature type="compositionally biased region" description="Low complexity" evidence="1">
    <location>
        <begin position="95"/>
        <end position="114"/>
    </location>
</feature>
<feature type="compositionally biased region" description="Basic and acidic residues" evidence="1">
    <location>
        <begin position="154"/>
        <end position="163"/>
    </location>
</feature>
<organism evidence="2 3">
    <name type="scientific">Cymbomonas tetramitiformis</name>
    <dbReference type="NCBI Taxonomy" id="36881"/>
    <lineage>
        <taxon>Eukaryota</taxon>
        <taxon>Viridiplantae</taxon>
        <taxon>Chlorophyta</taxon>
        <taxon>Pyramimonadophyceae</taxon>
        <taxon>Pyramimonadales</taxon>
        <taxon>Pyramimonadaceae</taxon>
        <taxon>Cymbomonas</taxon>
    </lineage>
</organism>
<keyword evidence="3" id="KW-1185">Reference proteome</keyword>
<sequence length="169" mass="18027">MLSLSSGGKPPVTAIVWTDRAMDSSSETYSPRRVELRSEDMVAAMARATTMTQSHRSRISVRAVNVTGKKPSKLREFGVGLEELSRAVRAALRVGSIGTSSDSDRSSQSSGSEGDSPEFSPSTVEVLKEESGLSSNSVPASSPKARSPSPTKRSAQEESERQVPVKRVS</sequence>
<gene>
    <name evidence="2" type="ORF">CYMTET_53681</name>
</gene>
<evidence type="ECO:0000313" key="3">
    <source>
        <dbReference type="Proteomes" id="UP001190700"/>
    </source>
</evidence>
<feature type="region of interest" description="Disordered" evidence="1">
    <location>
        <begin position="93"/>
        <end position="169"/>
    </location>
</feature>
<protein>
    <submittedName>
        <fullName evidence="2">Uncharacterized protein</fullName>
    </submittedName>
</protein>
<dbReference type="Proteomes" id="UP001190700">
    <property type="component" value="Unassembled WGS sequence"/>
</dbReference>
<dbReference type="EMBL" id="LGRX02035150">
    <property type="protein sequence ID" value="KAK3236159.1"/>
    <property type="molecule type" value="Genomic_DNA"/>
</dbReference>
<accession>A0AAE0BHL5</accession>
<feature type="region of interest" description="Disordered" evidence="1">
    <location>
        <begin position="1"/>
        <end position="33"/>
    </location>
</feature>
<dbReference type="AlphaFoldDB" id="A0AAE0BHL5"/>